<evidence type="ECO:0000256" key="3">
    <source>
        <dbReference type="ARBA" id="ARBA00022801"/>
    </source>
</evidence>
<dbReference type="GO" id="GO:0006515">
    <property type="term" value="P:protein quality control for misfolded or incompletely synthesized proteins"/>
    <property type="evidence" value="ECO:0007669"/>
    <property type="project" value="UniProtKB-UniRule"/>
</dbReference>
<keyword evidence="11" id="KW-1185">Reference proteome</keyword>
<dbReference type="RefSeq" id="WP_111728696.1">
    <property type="nucleotide sequence ID" value="NZ_QHKO01000001.1"/>
</dbReference>
<dbReference type="GO" id="GO:0004045">
    <property type="term" value="F:peptidyl-tRNA hydrolase activity"/>
    <property type="evidence" value="ECO:0007669"/>
    <property type="project" value="UniProtKB-UniRule"/>
</dbReference>
<dbReference type="PANTHER" id="PTHR17224:SF1">
    <property type="entry name" value="PEPTIDYL-TRNA HYDROLASE"/>
    <property type="match status" value="1"/>
</dbReference>
<accession>A0A328CC92</accession>
<comment type="subunit">
    <text evidence="7">Monomer.</text>
</comment>
<keyword evidence="3 7" id="KW-0378">Hydrolase</keyword>
<dbReference type="InterPro" id="IPR018171">
    <property type="entry name" value="Pept_tRNA_hydro_CS"/>
</dbReference>
<evidence type="ECO:0000256" key="1">
    <source>
        <dbReference type="ARBA" id="ARBA00013260"/>
    </source>
</evidence>
<keyword evidence="7" id="KW-0963">Cytoplasm</keyword>
<dbReference type="HAMAP" id="MF_00083">
    <property type="entry name" value="Pept_tRNA_hydro_bact"/>
    <property type="match status" value="1"/>
</dbReference>
<evidence type="ECO:0000313" key="10">
    <source>
        <dbReference type="EMBL" id="RAL25524.1"/>
    </source>
</evidence>
<dbReference type="PROSITE" id="PS01196">
    <property type="entry name" value="PEPT_TRNA_HYDROL_2"/>
    <property type="match status" value="1"/>
</dbReference>
<dbReference type="Proteomes" id="UP000249169">
    <property type="component" value="Unassembled WGS sequence"/>
</dbReference>
<dbReference type="AlphaFoldDB" id="A0A328CC92"/>
<feature type="binding site" evidence="7">
    <location>
        <position position="74"/>
    </location>
    <ligand>
        <name>tRNA</name>
        <dbReference type="ChEBI" id="CHEBI:17843"/>
    </ligand>
</feature>
<dbReference type="SUPFAM" id="SSF53178">
    <property type="entry name" value="Peptidyl-tRNA hydrolase-like"/>
    <property type="match status" value="1"/>
</dbReference>
<evidence type="ECO:0000256" key="8">
    <source>
        <dbReference type="RuleBase" id="RU000673"/>
    </source>
</evidence>
<evidence type="ECO:0000256" key="7">
    <source>
        <dbReference type="HAMAP-Rule" id="MF_00083"/>
    </source>
</evidence>
<evidence type="ECO:0000256" key="5">
    <source>
        <dbReference type="ARBA" id="ARBA00038063"/>
    </source>
</evidence>
<dbReference type="Pfam" id="PF01195">
    <property type="entry name" value="Pept_tRNA_hydro"/>
    <property type="match status" value="1"/>
</dbReference>
<dbReference type="EC" id="3.1.1.29" evidence="1 7"/>
<name>A0A328CC92_9DELT</name>
<keyword evidence="4 7" id="KW-0694">RNA-binding</keyword>
<dbReference type="PROSITE" id="PS01195">
    <property type="entry name" value="PEPT_TRNA_HYDROL_1"/>
    <property type="match status" value="1"/>
</dbReference>
<dbReference type="FunFam" id="3.40.50.1470:FF:000001">
    <property type="entry name" value="Peptidyl-tRNA hydrolase"/>
    <property type="match status" value="1"/>
</dbReference>
<evidence type="ECO:0000256" key="4">
    <source>
        <dbReference type="ARBA" id="ARBA00022884"/>
    </source>
</evidence>
<dbReference type="CDD" id="cd00462">
    <property type="entry name" value="PTH"/>
    <property type="match status" value="1"/>
</dbReference>
<dbReference type="EMBL" id="QHKO01000001">
    <property type="protein sequence ID" value="RAL25524.1"/>
    <property type="molecule type" value="Genomic_DNA"/>
</dbReference>
<sequence>MFAPKEERVSRTLIVGLGNPGPKYEGTRHNIGFAAVNRLAERYRLTVTQSKFHGVYTTGIICGVDVALLKPLTFMNLSGKSVAPAMKFFNVEPVSLIVLHDELDVELGQMKIKEGGGHGGHNGLRDIVAKTGTREFLRVRLGIGRPEHGDVTNHVLGRFRPDETPAVERMLDDACDAVETILSEGVAAAQNRFHGR</sequence>
<dbReference type="OrthoDB" id="9800507at2"/>
<feature type="site" description="Stabilizes the basic form of H active site to accept a proton" evidence="7">
    <location>
        <position position="101"/>
    </location>
</feature>
<dbReference type="InterPro" id="IPR036416">
    <property type="entry name" value="Pept_tRNA_hydro_sf"/>
</dbReference>
<dbReference type="NCBIfam" id="TIGR00447">
    <property type="entry name" value="pth"/>
    <property type="match status" value="1"/>
</dbReference>
<gene>
    <name evidence="7" type="primary">pth</name>
    <name evidence="10" type="ORF">DL240_00050</name>
</gene>
<organism evidence="10 11">
    <name type="scientific">Lujinxingia litoralis</name>
    <dbReference type="NCBI Taxonomy" id="2211119"/>
    <lineage>
        <taxon>Bacteria</taxon>
        <taxon>Deltaproteobacteria</taxon>
        <taxon>Bradymonadales</taxon>
        <taxon>Lujinxingiaceae</taxon>
        <taxon>Lujinxingia</taxon>
    </lineage>
</organism>
<proteinExistence type="inferred from homology"/>
<keyword evidence="2 7" id="KW-0820">tRNA-binding</keyword>
<comment type="function">
    <text evidence="7">Hydrolyzes ribosome-free peptidyl-tRNAs (with 1 or more amino acids incorporated), which drop off the ribosome during protein synthesis, or as a result of ribosome stalling.</text>
</comment>
<reference evidence="10 11" key="1">
    <citation type="submission" date="2018-05" db="EMBL/GenBank/DDBJ databases">
        <title>Lujinxingia marina gen. nov. sp. nov., a new facultative anaerobic member of the class Deltaproteobacteria, and proposal of Lujinxingaceae fam. nov.</title>
        <authorList>
            <person name="Li C.-M."/>
        </authorList>
    </citation>
    <scope>NUCLEOTIDE SEQUENCE [LARGE SCALE GENOMIC DNA]</scope>
    <source>
        <strain evidence="10 11">B210</strain>
    </source>
</reference>
<dbReference type="Gene3D" id="3.40.50.1470">
    <property type="entry name" value="Peptidyl-tRNA hydrolase"/>
    <property type="match status" value="1"/>
</dbReference>
<evidence type="ECO:0000313" key="11">
    <source>
        <dbReference type="Proteomes" id="UP000249169"/>
    </source>
</evidence>
<feature type="binding site" evidence="7">
    <location>
        <position position="122"/>
    </location>
    <ligand>
        <name>tRNA</name>
        <dbReference type="ChEBI" id="CHEBI:17843"/>
    </ligand>
</feature>
<evidence type="ECO:0000256" key="6">
    <source>
        <dbReference type="ARBA" id="ARBA00050038"/>
    </source>
</evidence>
<evidence type="ECO:0000256" key="9">
    <source>
        <dbReference type="RuleBase" id="RU004320"/>
    </source>
</evidence>
<dbReference type="GO" id="GO:0000049">
    <property type="term" value="F:tRNA binding"/>
    <property type="evidence" value="ECO:0007669"/>
    <property type="project" value="UniProtKB-UniRule"/>
</dbReference>
<dbReference type="InterPro" id="IPR001328">
    <property type="entry name" value="Pept_tRNA_hydro"/>
</dbReference>
<evidence type="ECO:0000256" key="2">
    <source>
        <dbReference type="ARBA" id="ARBA00022555"/>
    </source>
</evidence>
<feature type="active site" description="Proton acceptor" evidence="7">
    <location>
        <position position="29"/>
    </location>
</feature>
<dbReference type="GO" id="GO:0005737">
    <property type="term" value="C:cytoplasm"/>
    <property type="evidence" value="ECO:0007669"/>
    <property type="project" value="UniProtKB-SubCell"/>
</dbReference>
<comment type="catalytic activity">
    <reaction evidence="7 8">
        <text>an N-acyl-L-alpha-aminoacyl-tRNA + H2O = an N-acyl-L-amino acid + a tRNA + H(+)</text>
        <dbReference type="Rhea" id="RHEA:54448"/>
        <dbReference type="Rhea" id="RHEA-COMP:10123"/>
        <dbReference type="Rhea" id="RHEA-COMP:13883"/>
        <dbReference type="ChEBI" id="CHEBI:15377"/>
        <dbReference type="ChEBI" id="CHEBI:15378"/>
        <dbReference type="ChEBI" id="CHEBI:59874"/>
        <dbReference type="ChEBI" id="CHEBI:78442"/>
        <dbReference type="ChEBI" id="CHEBI:138191"/>
        <dbReference type="EC" id="3.1.1.29"/>
    </reaction>
</comment>
<comment type="subcellular location">
    <subcellularLocation>
        <location evidence="7">Cytoplasm</location>
    </subcellularLocation>
</comment>
<feature type="binding site" evidence="7">
    <location>
        <position position="76"/>
    </location>
    <ligand>
        <name>tRNA</name>
        <dbReference type="ChEBI" id="CHEBI:17843"/>
    </ligand>
</feature>
<feature type="site" description="Discriminates between blocked and unblocked aminoacyl-tRNA" evidence="7">
    <location>
        <position position="19"/>
    </location>
</feature>
<comment type="caution">
    <text evidence="10">The sequence shown here is derived from an EMBL/GenBank/DDBJ whole genome shotgun (WGS) entry which is preliminary data.</text>
</comment>
<comment type="similarity">
    <text evidence="5 7 9">Belongs to the PTH family.</text>
</comment>
<dbReference type="GO" id="GO:0072344">
    <property type="term" value="P:rescue of stalled ribosome"/>
    <property type="evidence" value="ECO:0007669"/>
    <property type="project" value="UniProtKB-UniRule"/>
</dbReference>
<comment type="function">
    <text evidence="7">Catalyzes the release of premature peptidyl moieties from peptidyl-tRNA molecules trapped in stalled 50S ribosomal subunits, and thus maintains levels of free tRNAs and 50S ribosomes.</text>
</comment>
<protein>
    <recommendedName>
        <fullName evidence="6 7">Peptidyl-tRNA hydrolase</fullName>
        <shortName evidence="7">Pth</shortName>
        <ecNumber evidence="1 7">3.1.1.29</ecNumber>
    </recommendedName>
</protein>
<feature type="binding site" evidence="7">
    <location>
        <position position="24"/>
    </location>
    <ligand>
        <name>tRNA</name>
        <dbReference type="ChEBI" id="CHEBI:17843"/>
    </ligand>
</feature>
<dbReference type="PANTHER" id="PTHR17224">
    <property type="entry name" value="PEPTIDYL-TRNA HYDROLASE"/>
    <property type="match status" value="1"/>
</dbReference>